<dbReference type="InterPro" id="IPR057342">
    <property type="entry name" value="DEXDc_RapA"/>
</dbReference>
<dbReference type="OrthoDB" id="9814088at2"/>
<dbReference type="InterPro" id="IPR027417">
    <property type="entry name" value="P-loop_NTPase"/>
</dbReference>
<dbReference type="PROSITE" id="PS51194">
    <property type="entry name" value="HELICASE_CTER"/>
    <property type="match status" value="1"/>
</dbReference>
<dbReference type="InterPro" id="IPR001650">
    <property type="entry name" value="Helicase_C-like"/>
</dbReference>
<evidence type="ECO:0000259" key="6">
    <source>
        <dbReference type="PROSITE" id="PS51192"/>
    </source>
</evidence>
<organism evidence="8 9">
    <name type="scientific">Alteromonas pelagimontana</name>
    <dbReference type="NCBI Taxonomy" id="1858656"/>
    <lineage>
        <taxon>Bacteria</taxon>
        <taxon>Pseudomonadati</taxon>
        <taxon>Pseudomonadota</taxon>
        <taxon>Gammaproteobacteria</taxon>
        <taxon>Alteromonadales</taxon>
        <taxon>Alteromonadaceae</taxon>
        <taxon>Alteromonas/Salinimonas group</taxon>
        <taxon>Alteromonas</taxon>
    </lineage>
</organism>
<dbReference type="Gene3D" id="3.40.50.10810">
    <property type="entry name" value="Tandem AAA-ATPase domain"/>
    <property type="match status" value="1"/>
</dbReference>
<dbReference type="Proteomes" id="UP000219285">
    <property type="component" value="Chromosome"/>
</dbReference>
<evidence type="ECO:0000313" key="9">
    <source>
        <dbReference type="Proteomes" id="UP000219285"/>
    </source>
</evidence>
<dbReference type="GO" id="GO:0004386">
    <property type="term" value="F:helicase activity"/>
    <property type="evidence" value="ECO:0007669"/>
    <property type="project" value="UniProtKB-KW"/>
</dbReference>
<dbReference type="EMBL" id="CP052766">
    <property type="protein sequence ID" value="QJR79565.1"/>
    <property type="molecule type" value="Genomic_DNA"/>
</dbReference>
<accession>A0A6M4MAH1</accession>
<dbReference type="AlphaFoldDB" id="A0A6M4MAH1"/>
<evidence type="ECO:0000259" key="7">
    <source>
        <dbReference type="PROSITE" id="PS51194"/>
    </source>
</evidence>
<reference evidence="8 9" key="2">
    <citation type="submission" date="2020-04" db="EMBL/GenBank/DDBJ databases">
        <title>Complete genome sequence of Alteromonas pelagimontana 5.12T.</title>
        <authorList>
            <person name="Sinha R.K."/>
            <person name="Krishnan K.P."/>
            <person name="Kurian J.P."/>
        </authorList>
    </citation>
    <scope>NUCLEOTIDE SEQUENCE [LARGE SCALE GENOMIC DNA]</scope>
    <source>
        <strain evidence="8 9">5.12</strain>
    </source>
</reference>
<dbReference type="SUPFAM" id="SSF52540">
    <property type="entry name" value="P-loop containing nucleoside triphosphate hydrolases"/>
    <property type="match status" value="2"/>
</dbReference>
<evidence type="ECO:0000256" key="3">
    <source>
        <dbReference type="ARBA" id="ARBA00022806"/>
    </source>
</evidence>
<keyword evidence="3 8" id="KW-0347">Helicase</keyword>
<dbReference type="CDD" id="cd18793">
    <property type="entry name" value="SF2_C_SNF"/>
    <property type="match status" value="1"/>
</dbReference>
<dbReference type="CDD" id="cd18011">
    <property type="entry name" value="DEXDc_RapA"/>
    <property type="match status" value="1"/>
</dbReference>
<evidence type="ECO:0000313" key="8">
    <source>
        <dbReference type="EMBL" id="QJR79565.1"/>
    </source>
</evidence>
<dbReference type="SMART" id="SM00490">
    <property type="entry name" value="HELICc"/>
    <property type="match status" value="1"/>
</dbReference>
<keyword evidence="2" id="KW-0378">Hydrolase</keyword>
<evidence type="ECO:0000256" key="4">
    <source>
        <dbReference type="ARBA" id="ARBA00022840"/>
    </source>
</evidence>
<protein>
    <submittedName>
        <fullName evidence="8">DEAD/DEAH box helicase</fullName>
    </submittedName>
</protein>
<dbReference type="Gene3D" id="3.40.50.300">
    <property type="entry name" value="P-loop containing nucleotide triphosphate hydrolases"/>
    <property type="match status" value="1"/>
</dbReference>
<dbReference type="RefSeq" id="WP_075609106.1">
    <property type="nucleotide sequence ID" value="NZ_CP052766.1"/>
</dbReference>
<feature type="domain" description="Helicase ATP-binding" evidence="6">
    <location>
        <begin position="114"/>
        <end position="299"/>
    </location>
</feature>
<evidence type="ECO:0000256" key="2">
    <source>
        <dbReference type="ARBA" id="ARBA00022801"/>
    </source>
</evidence>
<dbReference type="KEGG" id="apel:CA267_001515"/>
<keyword evidence="1" id="KW-0547">Nucleotide-binding</keyword>
<dbReference type="Pfam" id="PF00271">
    <property type="entry name" value="Helicase_C"/>
    <property type="match status" value="1"/>
</dbReference>
<dbReference type="InterPro" id="IPR000330">
    <property type="entry name" value="SNF2_N"/>
</dbReference>
<feature type="domain" description="Helicase C-terminal" evidence="7">
    <location>
        <begin position="517"/>
        <end position="662"/>
    </location>
</feature>
<reference evidence="9" key="1">
    <citation type="submission" date="2014-12" db="EMBL/GenBank/DDBJ databases">
        <title>Complete genome sequence of a multi-drug resistant Klebsiella pneumoniae.</title>
        <authorList>
            <person name="Hua X."/>
            <person name="Chen Q."/>
            <person name="Li X."/>
            <person name="Feng Y."/>
            <person name="Ruan Z."/>
            <person name="Yu Y."/>
        </authorList>
    </citation>
    <scope>NUCLEOTIDE SEQUENCE [LARGE SCALE GENOMIC DNA]</scope>
    <source>
        <strain evidence="9">5.12</strain>
    </source>
</reference>
<dbReference type="InterPro" id="IPR014001">
    <property type="entry name" value="Helicase_ATP-bd"/>
</dbReference>
<sequence>MSNGFEAGVQVRLISDPGREGILSGQTRDRRGVKMHFVHFPDSPTWLREEALELLDSATNNTVSMLEKKQFGRLADYRRNLTSIQLSGKLANLIYSMNTTNTEFYAYQYKPVLSFLDSPSKGILIADEVGLGKTIEAGLIWTELRARYDTRRLLIVCPAMLREKWKDELAYRFGIEAKLLNADELAKELSRDRHSIPPGQAIVCSYDGIRPPRASGKAQGVERGANKLSTLLETMSGEEPLIDLVIFDEAHKMRNPESATAKLGRLLRDVSDKLILLSATPINLHSNDLYHLLNIADEDTFSDENIFPAVLDANEPLIRARNTILDRRKPWRETQEILMGAQFDPLLSESQQLANLVSEKINEDSLDDAERIRIADKIERCNLLSKVVTRTRKRDVKELRVIREAVAPQIDMTEQEQDLYLKVTNVVRQHAQDLDISEGFLLATPQRQLSSSMYAAVRSWQKRSMSFKESAYEDLGIEVEEEERGTLLETIIEEVLPEVDSKLLRDNDSKFDAFLNVVSQYFNDFPSEKIIVFSYFRETLRYLSDRLSELGFCNEVLMGGMKESKQSILNRFKENPECKILLASEVASEGVDLQFCQMLINYDLPWNPMKIEQRIGRIDRHGQKAEKIKIFNFCYDNTIDQRIYERLFQRLDIFQRALGDMEAILGEQISQLTRELFSFKLTPEQEEARIEQTSQAIERLRAEENALEEQASNLIAHSGHILNTVKAAHEFSKRITEADLVIYVKDYLEKHVKGFQFICEDENTNEYKIKLPGDVSAELEQFIQKRKLHGLTNLSSGHVVTCVFNNNVVAPTGKKEGINQTHPFIQFISFKLKELKESFVPLVALRVDAEELPGVPVGEYVASIKRFNFEGLRIEESLVSRIVRVEDEKLLNSEQSQEITNLLRFKGKDWLEARAEIDVAHFQQAFDLCDELLDDDFEREEKAKTAENEDRVNLQITTAKKHFERQIASLKEVLSRHEYNNRIGLVKATEGRIKKAQERYDKRLSELKANKSLNTYHEDVCHIALSVI</sequence>
<dbReference type="PANTHER" id="PTHR45766:SF6">
    <property type="entry name" value="SWI_SNF-RELATED MATRIX-ASSOCIATED ACTIN-DEPENDENT REGULATOR OF CHROMATIN SUBFAMILY A-LIKE PROTEIN 1"/>
    <property type="match status" value="1"/>
</dbReference>
<evidence type="ECO:0000256" key="5">
    <source>
        <dbReference type="SAM" id="Coils"/>
    </source>
</evidence>
<dbReference type="PROSITE" id="PS51192">
    <property type="entry name" value="HELICASE_ATP_BIND_1"/>
    <property type="match status" value="1"/>
</dbReference>
<name>A0A6M4MAH1_9ALTE</name>
<dbReference type="Pfam" id="PF00176">
    <property type="entry name" value="SNF2-rel_dom"/>
    <property type="match status" value="1"/>
</dbReference>
<dbReference type="GO" id="GO:0016787">
    <property type="term" value="F:hydrolase activity"/>
    <property type="evidence" value="ECO:0007669"/>
    <property type="project" value="UniProtKB-KW"/>
</dbReference>
<dbReference type="InterPro" id="IPR049730">
    <property type="entry name" value="SNF2/RAD54-like_C"/>
</dbReference>
<evidence type="ECO:0000256" key="1">
    <source>
        <dbReference type="ARBA" id="ARBA00022741"/>
    </source>
</evidence>
<dbReference type="PANTHER" id="PTHR45766">
    <property type="entry name" value="DNA ANNEALING HELICASE AND ENDONUCLEASE ZRANB3 FAMILY MEMBER"/>
    <property type="match status" value="1"/>
</dbReference>
<keyword evidence="4" id="KW-0067">ATP-binding</keyword>
<dbReference type="SMART" id="SM00487">
    <property type="entry name" value="DEXDc"/>
    <property type="match status" value="1"/>
</dbReference>
<dbReference type="InterPro" id="IPR038718">
    <property type="entry name" value="SNF2-like_sf"/>
</dbReference>
<proteinExistence type="predicted"/>
<gene>
    <name evidence="8" type="ORF">CA267_001515</name>
</gene>
<keyword evidence="5" id="KW-0175">Coiled coil</keyword>
<dbReference type="GO" id="GO:0005524">
    <property type="term" value="F:ATP binding"/>
    <property type="evidence" value="ECO:0007669"/>
    <property type="project" value="UniProtKB-KW"/>
</dbReference>
<feature type="coiled-coil region" evidence="5">
    <location>
        <begin position="690"/>
        <end position="717"/>
    </location>
</feature>
<keyword evidence="9" id="KW-1185">Reference proteome</keyword>